<evidence type="ECO:0000256" key="1">
    <source>
        <dbReference type="SAM" id="SignalP"/>
    </source>
</evidence>
<dbReference type="GO" id="GO:0052689">
    <property type="term" value="F:carboxylic ester hydrolase activity"/>
    <property type="evidence" value="ECO:0007669"/>
    <property type="project" value="InterPro"/>
</dbReference>
<proteinExistence type="predicted"/>
<evidence type="ECO:0000313" key="4">
    <source>
        <dbReference type="Proteomes" id="UP000469558"/>
    </source>
</evidence>
<dbReference type="AlphaFoldDB" id="A0A8T9CPL9"/>
<dbReference type="InterPro" id="IPR037461">
    <property type="entry name" value="CtCE2-like_dom"/>
</dbReference>
<dbReference type="InterPro" id="IPR052762">
    <property type="entry name" value="PCW_deacetylase/CE"/>
</dbReference>
<organism evidence="3 4">
    <name type="scientific">Lachnellula suecica</name>
    <dbReference type="NCBI Taxonomy" id="602035"/>
    <lineage>
        <taxon>Eukaryota</taxon>
        <taxon>Fungi</taxon>
        <taxon>Dikarya</taxon>
        <taxon>Ascomycota</taxon>
        <taxon>Pezizomycotina</taxon>
        <taxon>Leotiomycetes</taxon>
        <taxon>Helotiales</taxon>
        <taxon>Lachnaceae</taxon>
        <taxon>Lachnellula</taxon>
    </lineage>
</organism>
<dbReference type="CDD" id="cd01831">
    <property type="entry name" value="Endoglucanase_E_like"/>
    <property type="match status" value="1"/>
</dbReference>
<gene>
    <name evidence="3" type="ORF">LSUE1_G002205</name>
</gene>
<evidence type="ECO:0000313" key="3">
    <source>
        <dbReference type="EMBL" id="TVY84603.1"/>
    </source>
</evidence>
<reference evidence="3 4" key="1">
    <citation type="submission" date="2018-05" db="EMBL/GenBank/DDBJ databases">
        <title>Genome sequencing and assembly of the regulated plant pathogen Lachnellula willkommii and related sister species for the development of diagnostic species identification markers.</title>
        <authorList>
            <person name="Giroux E."/>
            <person name="Bilodeau G."/>
        </authorList>
    </citation>
    <scope>NUCLEOTIDE SEQUENCE [LARGE SCALE GENOMIC DNA]</scope>
    <source>
        <strain evidence="3 4">CBS 268.59</strain>
    </source>
</reference>
<dbReference type="Pfam" id="PF13472">
    <property type="entry name" value="Lipase_GDSL_2"/>
    <property type="match status" value="1"/>
</dbReference>
<keyword evidence="4" id="KW-1185">Reference proteome</keyword>
<evidence type="ECO:0000259" key="2">
    <source>
        <dbReference type="Pfam" id="PF13472"/>
    </source>
</evidence>
<dbReference type="SUPFAM" id="SSF52266">
    <property type="entry name" value="SGNH hydrolase"/>
    <property type="match status" value="1"/>
</dbReference>
<dbReference type="PANTHER" id="PTHR37834">
    <property type="entry name" value="GDSL-LIKE LIPASE/ACYLHYDROLASE DOMAIN PROTEIN (AFU_ORTHOLOGUE AFUA_2G00620)"/>
    <property type="match status" value="1"/>
</dbReference>
<keyword evidence="1" id="KW-0732">Signal</keyword>
<dbReference type="EMBL" id="QGMK01000070">
    <property type="protein sequence ID" value="TVY84603.1"/>
    <property type="molecule type" value="Genomic_DNA"/>
</dbReference>
<feature type="domain" description="SGNH hydrolase-type esterase" evidence="2">
    <location>
        <begin position="173"/>
        <end position="329"/>
    </location>
</feature>
<dbReference type="OrthoDB" id="426133at2759"/>
<dbReference type="InterPro" id="IPR013830">
    <property type="entry name" value="SGNH_hydro"/>
</dbReference>
<name>A0A8T9CPL9_9HELO</name>
<dbReference type="InterPro" id="IPR036514">
    <property type="entry name" value="SGNH_hydro_sf"/>
</dbReference>
<feature type="chain" id="PRO_5035933866" description="SGNH hydrolase-type esterase domain-containing protein" evidence="1">
    <location>
        <begin position="20"/>
        <end position="430"/>
    </location>
</feature>
<dbReference type="Gene3D" id="2.60.120.260">
    <property type="entry name" value="Galactose-binding domain-like"/>
    <property type="match status" value="1"/>
</dbReference>
<feature type="signal peptide" evidence="1">
    <location>
        <begin position="1"/>
        <end position="19"/>
    </location>
</feature>
<dbReference type="PANTHER" id="PTHR37834:SF2">
    <property type="entry name" value="ESTERASE, SGNH HYDROLASE-TYPE"/>
    <property type="match status" value="1"/>
</dbReference>
<dbReference type="Proteomes" id="UP000469558">
    <property type="component" value="Unassembled WGS sequence"/>
</dbReference>
<sequence>MYLPKFSVAIAAFAGLATATILQNGQERITNYPNTLISASNYSFSTYPANAPELSYKGRWDSQHVSWWSAPGLKFGFTGQEVAITFGPLTTDSVLIGYRIDGQDWQLTNITSNATHLLVSESTPGVGVNYPVSPSTFELRVTNWAYGVQIGAVHVANGEKLVKVPDFGRRIEVIGDSLSSGYSDSLEGLSSYAYGLAAGLGDTEYSITAYPGICVYDQLCFGNARGMFYQWFYTSDTGWRASQIYGEDPVPWNFSSQAAADIVVINLGTNDANPANNVSSAGYVEQYTKLIEGVHAVWPKAQIILISLWNGFSAIGNTYEQGSAWKSEIYAISEYFNSPQYLSNPILYDHVKNTTYTSNQTSEPFVSYFNTTGLMQHNDVDPQYHPTDTGHVKLASHLIQYIKLKFGWDLYATGPEVFHDTLYWNDQVNY</sequence>
<dbReference type="Gene3D" id="3.40.50.1110">
    <property type="entry name" value="SGNH hydrolase"/>
    <property type="match status" value="1"/>
</dbReference>
<accession>A0A8T9CPL9</accession>
<protein>
    <recommendedName>
        <fullName evidence="2">SGNH hydrolase-type esterase domain-containing protein</fullName>
    </recommendedName>
</protein>
<comment type="caution">
    <text evidence="3">The sequence shown here is derived from an EMBL/GenBank/DDBJ whole genome shotgun (WGS) entry which is preliminary data.</text>
</comment>